<protein>
    <recommendedName>
        <fullName evidence="5">DegT/DnrJ/EryC1/StrS aminotransferase family protein</fullName>
    </recommendedName>
</protein>
<sequence length="346" mass="36709">MVPALTFGGEFISLPPRSASRALPVPPGAVLVQSGRQALGLIAQALAARGIRRLIAPGFLCATALEPFQLEGIRVHWVQVGPDLLPAPALLAELLTEPRRCAVLVSTTFGARPTPELRTVLEGWERRGGVVVADLTHAPFSAATIHKVPTRYAVASLRKWFPIPDGAWALGAALPAAAAENALAREATRCGLLQLRGEEHDGAAEAAIDAALSPSPMSGPARDILDHLDVGAALERRRANARALRAALVSEGVPEAALFGDGEENGAPYALALRLGALPPSRSAAHNPHNIAERLAARGVYTPAFWPRLSHSVDWPHILALPIDQRYCPGQMPELARRVAQVLRAE</sequence>
<comment type="caution">
    <text evidence="1">The sequence shown here is derived from an EMBL/GenBank/DDBJ whole genome shotgun (WGS) entry which is preliminary data.</text>
</comment>
<dbReference type="AlphaFoldDB" id="A0AAW9HM60"/>
<dbReference type="SUPFAM" id="SSF53383">
    <property type="entry name" value="PLP-dependent transferases"/>
    <property type="match status" value="1"/>
</dbReference>
<dbReference type="EMBL" id="JAWNFV010000009">
    <property type="protein sequence ID" value="MDY5140709.1"/>
    <property type="molecule type" value="Genomic_DNA"/>
</dbReference>
<evidence type="ECO:0000313" key="1">
    <source>
        <dbReference type="EMBL" id="MDY5140709.1"/>
    </source>
</evidence>
<dbReference type="Proteomes" id="UP001288320">
    <property type="component" value="Unassembled WGS sequence"/>
</dbReference>
<evidence type="ECO:0000313" key="2">
    <source>
        <dbReference type="EMBL" id="MDY5146362.1"/>
    </source>
</evidence>
<evidence type="ECO:0000313" key="4">
    <source>
        <dbReference type="Proteomes" id="UP001288320"/>
    </source>
</evidence>
<keyword evidence="3" id="KW-1185">Reference proteome</keyword>
<dbReference type="Gene3D" id="3.40.640.10">
    <property type="entry name" value="Type I PLP-dependent aspartate aminotransferase-like (Major domain)"/>
    <property type="match status" value="1"/>
</dbReference>
<dbReference type="GeneID" id="92813714"/>
<organism evidence="1 4">
    <name type="scientific">Actinotignum timonense</name>
    <dbReference type="NCBI Taxonomy" id="1870995"/>
    <lineage>
        <taxon>Bacteria</taxon>
        <taxon>Bacillati</taxon>
        <taxon>Actinomycetota</taxon>
        <taxon>Actinomycetes</taxon>
        <taxon>Actinomycetales</taxon>
        <taxon>Actinomycetaceae</taxon>
        <taxon>Actinotignum</taxon>
    </lineage>
</organism>
<dbReference type="EMBL" id="JAWNFY010000011">
    <property type="protein sequence ID" value="MDY5146362.1"/>
    <property type="molecule type" value="Genomic_DNA"/>
</dbReference>
<name>A0AAW9HM60_9ACTO</name>
<dbReference type="InterPro" id="IPR015421">
    <property type="entry name" value="PyrdxlP-dep_Trfase_major"/>
</dbReference>
<gene>
    <name evidence="1" type="ORF">R6G74_05200</name>
    <name evidence="2" type="ORF">R6P33_04905</name>
</gene>
<reference evidence="1 3" key="1">
    <citation type="submission" date="2023-10" db="EMBL/GenBank/DDBJ databases">
        <title>Whole Genome based description of the genera Actinobaculum and Actinotignum reveals a complex phylogenetic relationship within the species included in the genus Actinotignum.</title>
        <authorList>
            <person name="Jensen C.S."/>
            <person name="Dargis R."/>
            <person name="Kemp M."/>
            <person name="Christensen J.J."/>
        </authorList>
    </citation>
    <scope>NUCLEOTIDE SEQUENCE</scope>
    <source>
        <strain evidence="2 3">SLA_B089</strain>
        <strain evidence="1">SLA_B245</strain>
    </source>
</reference>
<evidence type="ECO:0000313" key="3">
    <source>
        <dbReference type="Proteomes" id="UP001284901"/>
    </source>
</evidence>
<dbReference type="InterPro" id="IPR015424">
    <property type="entry name" value="PyrdxlP-dep_Trfase"/>
</dbReference>
<dbReference type="Proteomes" id="UP001284901">
    <property type="component" value="Unassembled WGS sequence"/>
</dbReference>
<dbReference type="RefSeq" id="WP_087069809.1">
    <property type="nucleotide sequence ID" value="NZ_CP136960.1"/>
</dbReference>
<proteinExistence type="predicted"/>
<accession>A0AAW9HM60</accession>
<evidence type="ECO:0008006" key="5">
    <source>
        <dbReference type="Google" id="ProtNLM"/>
    </source>
</evidence>